<dbReference type="GO" id="GO:0046872">
    <property type="term" value="F:metal ion binding"/>
    <property type="evidence" value="ECO:0007669"/>
    <property type="project" value="UniProtKB-KW"/>
</dbReference>
<keyword evidence="10" id="KW-1185">Reference proteome</keyword>
<protein>
    <submittedName>
        <fullName evidence="9">Nitrite reductase</fullName>
    </submittedName>
</protein>
<dbReference type="EMBL" id="JAEACQ010000184">
    <property type="protein sequence ID" value="MBL7628356.1"/>
    <property type="molecule type" value="Genomic_DNA"/>
</dbReference>
<dbReference type="Pfam" id="PF03460">
    <property type="entry name" value="NIR_SIR_ferr"/>
    <property type="match status" value="1"/>
</dbReference>
<dbReference type="InterPro" id="IPR051329">
    <property type="entry name" value="NIR_SIR_4Fe-4S"/>
</dbReference>
<keyword evidence="5" id="KW-0408">Iron</keyword>
<feature type="region of interest" description="Disordered" evidence="7">
    <location>
        <begin position="385"/>
        <end position="406"/>
    </location>
</feature>
<dbReference type="PANTHER" id="PTHR32439">
    <property type="entry name" value="FERREDOXIN--NITRITE REDUCTASE, CHLOROPLASTIC"/>
    <property type="match status" value="1"/>
</dbReference>
<evidence type="ECO:0000256" key="4">
    <source>
        <dbReference type="ARBA" id="ARBA00023002"/>
    </source>
</evidence>
<dbReference type="Gene3D" id="3.30.413.10">
    <property type="entry name" value="Sulfite Reductase Hemoprotein, domain 1"/>
    <property type="match status" value="1"/>
</dbReference>
<keyword evidence="3" id="KW-0479">Metal-binding</keyword>
<dbReference type="InterPro" id="IPR045854">
    <property type="entry name" value="NO2/SO3_Rdtase_4Fe4S_sf"/>
</dbReference>
<accession>A0A937RAB1</accession>
<dbReference type="PANTHER" id="PTHR32439:SF9">
    <property type="entry name" value="BLR3264 PROTEIN"/>
    <property type="match status" value="1"/>
</dbReference>
<keyword evidence="1" id="KW-0004">4Fe-4S</keyword>
<evidence type="ECO:0000313" key="10">
    <source>
        <dbReference type="Proteomes" id="UP000604475"/>
    </source>
</evidence>
<evidence type="ECO:0000313" key="9">
    <source>
        <dbReference type="EMBL" id="MBL7628356.1"/>
    </source>
</evidence>
<evidence type="ECO:0000256" key="6">
    <source>
        <dbReference type="ARBA" id="ARBA00023014"/>
    </source>
</evidence>
<reference evidence="9" key="1">
    <citation type="submission" date="2020-12" db="EMBL/GenBank/DDBJ databases">
        <title>Genomic characterization of non-nitrogen-fixing Frankia strains.</title>
        <authorList>
            <person name="Carlos-Shanley C."/>
            <person name="Guerra T."/>
            <person name="Hahn D."/>
        </authorList>
    </citation>
    <scope>NUCLEOTIDE SEQUENCE</scope>
    <source>
        <strain evidence="9">CN6</strain>
    </source>
</reference>
<dbReference type="GO" id="GO:0051539">
    <property type="term" value="F:4 iron, 4 sulfur cluster binding"/>
    <property type="evidence" value="ECO:0007669"/>
    <property type="project" value="UniProtKB-KW"/>
</dbReference>
<evidence type="ECO:0000256" key="2">
    <source>
        <dbReference type="ARBA" id="ARBA00022617"/>
    </source>
</evidence>
<gene>
    <name evidence="9" type="ORF">I7412_14585</name>
</gene>
<proteinExistence type="predicted"/>
<evidence type="ECO:0000256" key="7">
    <source>
        <dbReference type="SAM" id="MobiDB-lite"/>
    </source>
</evidence>
<keyword evidence="4" id="KW-0560">Oxidoreductase</keyword>
<evidence type="ECO:0000259" key="8">
    <source>
        <dbReference type="Pfam" id="PF03460"/>
    </source>
</evidence>
<dbReference type="InterPro" id="IPR036136">
    <property type="entry name" value="Nit/Sulf_reduc_fer-like_dom_sf"/>
</dbReference>
<sequence length="456" mass="45556">MTDCSTSARVPGGVPRARADRCPGALTLHEAADGGLARIRLPGGLVDGPVLAALARLGAGGALELTSRGNVQLRGITPGRRARVAARVAELGLLPSATHERVRNIVASPLAGLVGPGEPDAGRPGLAAGAGGRLPGLVRALDRALCADPELAELSGRFLFGLDDGGGDIAALGPDAWAAPAATGSWWVAPAGVEVAEHDLVGELVGAARAFVRLAASAGQGHRGGSAGAPETRGRAWRVRDLADGGAGLAAALRAGRPAADCPVTASHARPVGGWRRPDGGWAVAVGVPLGWLTRSAADLLAEAAEAGAAARGGPAQPLRVTPWRGVVVPDIADEPAFRARAARAGLTTAPGSLWARVTACAGRPGCASAHADVRADAGRAVDAGRLTPAPPATRASPAPAPDLMTTPGRAGPVAHWSGCARRCGRPAGAHVEVVAGPEGYEVRPATAAATRKESR</sequence>
<dbReference type="RefSeq" id="WP_203010348.1">
    <property type="nucleotide sequence ID" value="NZ_JADWYU010000176.1"/>
</dbReference>
<organism evidence="9 10">
    <name type="scientific">Frankia nepalensis</name>
    <dbReference type="NCBI Taxonomy" id="1836974"/>
    <lineage>
        <taxon>Bacteria</taxon>
        <taxon>Bacillati</taxon>
        <taxon>Actinomycetota</taxon>
        <taxon>Actinomycetes</taxon>
        <taxon>Frankiales</taxon>
        <taxon>Frankiaceae</taxon>
        <taxon>Frankia</taxon>
    </lineage>
</organism>
<feature type="domain" description="Nitrite/Sulfite reductase ferredoxin-like" evidence="8">
    <location>
        <begin position="33"/>
        <end position="90"/>
    </location>
</feature>
<dbReference type="Proteomes" id="UP000604475">
    <property type="component" value="Unassembled WGS sequence"/>
</dbReference>
<comment type="caution">
    <text evidence="9">The sequence shown here is derived from an EMBL/GenBank/DDBJ whole genome shotgun (WGS) entry which is preliminary data.</text>
</comment>
<dbReference type="SUPFAM" id="SSF55124">
    <property type="entry name" value="Nitrite/Sulfite reductase N-terminal domain-like"/>
    <property type="match status" value="2"/>
</dbReference>
<evidence type="ECO:0000256" key="3">
    <source>
        <dbReference type="ARBA" id="ARBA00022723"/>
    </source>
</evidence>
<dbReference type="InterPro" id="IPR005117">
    <property type="entry name" value="NiRdtase/SiRdtase_haem-b_fer"/>
</dbReference>
<evidence type="ECO:0000256" key="5">
    <source>
        <dbReference type="ARBA" id="ARBA00023004"/>
    </source>
</evidence>
<evidence type="ECO:0000256" key="1">
    <source>
        <dbReference type="ARBA" id="ARBA00022485"/>
    </source>
</evidence>
<dbReference type="Gene3D" id="3.90.480.10">
    <property type="entry name" value="Sulfite Reductase Hemoprotein,Domain 2"/>
    <property type="match status" value="1"/>
</dbReference>
<name>A0A937RAB1_9ACTN</name>
<feature type="compositionally biased region" description="Low complexity" evidence="7">
    <location>
        <begin position="385"/>
        <end position="398"/>
    </location>
</feature>
<dbReference type="AlphaFoldDB" id="A0A937RAB1"/>
<dbReference type="GO" id="GO:0016491">
    <property type="term" value="F:oxidoreductase activity"/>
    <property type="evidence" value="ECO:0007669"/>
    <property type="project" value="UniProtKB-KW"/>
</dbReference>
<keyword evidence="6" id="KW-0411">Iron-sulfur</keyword>
<keyword evidence="2" id="KW-0349">Heme</keyword>